<dbReference type="GO" id="GO:0003676">
    <property type="term" value="F:nucleic acid binding"/>
    <property type="evidence" value="ECO:0007669"/>
    <property type="project" value="InterPro"/>
</dbReference>
<name>A0A1H6VK49_9FIRM</name>
<dbReference type="InterPro" id="IPR001357">
    <property type="entry name" value="BRCT_dom"/>
</dbReference>
<dbReference type="SUPFAM" id="SSF53098">
    <property type="entry name" value="Ribonuclease H-like"/>
    <property type="match status" value="1"/>
</dbReference>
<dbReference type="InterPro" id="IPR036397">
    <property type="entry name" value="RNaseH_sf"/>
</dbReference>
<dbReference type="Proteomes" id="UP000183028">
    <property type="component" value="Unassembled WGS sequence"/>
</dbReference>
<dbReference type="InterPro" id="IPR036420">
    <property type="entry name" value="BRCT_dom_sf"/>
</dbReference>
<dbReference type="PROSITE" id="PS50172">
    <property type="entry name" value="BRCT"/>
    <property type="match status" value="1"/>
</dbReference>
<feature type="domain" description="BRCT" evidence="2">
    <location>
        <begin position="206"/>
        <end position="298"/>
    </location>
</feature>
<dbReference type="RefSeq" id="WP_074732454.1">
    <property type="nucleotide sequence ID" value="NZ_FNYK01000047.1"/>
</dbReference>
<dbReference type="STRING" id="322505.SAMN04487836_14813"/>
<reference evidence="4" key="1">
    <citation type="submission" date="2016-10" db="EMBL/GenBank/DDBJ databases">
        <authorList>
            <person name="Varghese N."/>
        </authorList>
    </citation>
    <scope>NUCLEOTIDE SEQUENCE [LARGE SCALE GENOMIC DNA]</scope>
    <source>
        <strain evidence="4">DSM 20406</strain>
    </source>
</reference>
<dbReference type="GO" id="GO:0008408">
    <property type="term" value="F:3'-5' exonuclease activity"/>
    <property type="evidence" value="ECO:0007669"/>
    <property type="project" value="TreeGrafter"/>
</dbReference>
<dbReference type="PANTHER" id="PTHR30231">
    <property type="entry name" value="DNA POLYMERASE III SUBUNIT EPSILON"/>
    <property type="match status" value="1"/>
</dbReference>
<evidence type="ECO:0000256" key="1">
    <source>
        <dbReference type="ARBA" id="ARBA00022839"/>
    </source>
</evidence>
<keyword evidence="1 3" id="KW-0540">Nuclease</keyword>
<dbReference type="GO" id="GO:0005829">
    <property type="term" value="C:cytosol"/>
    <property type="evidence" value="ECO:0007669"/>
    <property type="project" value="TreeGrafter"/>
</dbReference>
<evidence type="ECO:0000259" key="2">
    <source>
        <dbReference type="PROSITE" id="PS50172"/>
    </source>
</evidence>
<keyword evidence="1 3" id="KW-0269">Exonuclease</keyword>
<dbReference type="FunFam" id="3.30.420.10:FF:000045">
    <property type="entry name" value="3'-5' exonuclease DinG"/>
    <property type="match status" value="1"/>
</dbReference>
<dbReference type="SMART" id="SM00479">
    <property type="entry name" value="EXOIII"/>
    <property type="match status" value="1"/>
</dbReference>
<dbReference type="eggNOG" id="COG0847">
    <property type="taxonomic scope" value="Bacteria"/>
</dbReference>
<dbReference type="InterPro" id="IPR013520">
    <property type="entry name" value="Ribonucl_H"/>
</dbReference>
<protein>
    <submittedName>
        <fullName evidence="3">Exonuclease</fullName>
    </submittedName>
</protein>
<dbReference type="PANTHER" id="PTHR30231:SF42">
    <property type="entry name" value="EXONUCLEASE"/>
    <property type="match status" value="1"/>
</dbReference>
<dbReference type="Gene3D" id="3.40.50.10190">
    <property type="entry name" value="BRCT domain"/>
    <property type="match status" value="1"/>
</dbReference>
<proteinExistence type="predicted"/>
<dbReference type="Pfam" id="PF00929">
    <property type="entry name" value="RNase_T"/>
    <property type="match status" value="1"/>
</dbReference>
<dbReference type="OrthoDB" id="9803913at2"/>
<dbReference type="SUPFAM" id="SSF52113">
    <property type="entry name" value="BRCT domain"/>
    <property type="match status" value="1"/>
</dbReference>
<sequence>MSEYITVFDIEILNNDPTSICSIGIVVLKDKRVVDTYYSLVKPHNLTFDKYRYGVHHIRPKSLQKERSFKEVWEEIHHFFEDMIVVSHDVQNDMAHIRACLKQAHIPYPTLRMSCTNVIAHILSPELEKYNIADLSEFYNVPLNDAHNALSDAKACAFILVKMLNNNHYDTLLSFHEQMHLELGVMKPGYYKNIISPDHALLALHPLVHPLSNMSIVFTGKLHNERAELEKMTHQAHAFVAREVNSHTNYLVVGMKDYKNARYGNKNNKVKKALSLMKAGQDLKIISEYEYIKLIKAV</sequence>
<evidence type="ECO:0000313" key="3">
    <source>
        <dbReference type="EMBL" id="SEJ03344.1"/>
    </source>
</evidence>
<evidence type="ECO:0000313" key="4">
    <source>
        <dbReference type="Proteomes" id="UP000183028"/>
    </source>
</evidence>
<gene>
    <name evidence="3" type="ORF">SAMN04487834_10472</name>
</gene>
<keyword evidence="1 3" id="KW-0378">Hydrolase</keyword>
<dbReference type="Gene3D" id="3.30.420.10">
    <property type="entry name" value="Ribonuclease H-like superfamily/Ribonuclease H"/>
    <property type="match status" value="1"/>
</dbReference>
<organism evidence="3 4">
    <name type="scientific">Sharpea azabuensis</name>
    <dbReference type="NCBI Taxonomy" id="322505"/>
    <lineage>
        <taxon>Bacteria</taxon>
        <taxon>Bacillati</taxon>
        <taxon>Bacillota</taxon>
        <taxon>Erysipelotrichia</taxon>
        <taxon>Erysipelotrichales</taxon>
        <taxon>Coprobacillaceae</taxon>
        <taxon>Sharpea</taxon>
    </lineage>
</organism>
<dbReference type="CDD" id="cd17748">
    <property type="entry name" value="BRCT_DNA_ligase_like"/>
    <property type="match status" value="1"/>
</dbReference>
<dbReference type="AlphaFoldDB" id="A0A1H6VK49"/>
<dbReference type="EMBL" id="FNYK01000047">
    <property type="protein sequence ID" value="SEJ03344.1"/>
    <property type="molecule type" value="Genomic_DNA"/>
</dbReference>
<accession>A0A1H6VK49</accession>
<dbReference type="InterPro" id="IPR012337">
    <property type="entry name" value="RNaseH-like_sf"/>
</dbReference>
<keyword evidence="4" id="KW-1185">Reference proteome</keyword>